<dbReference type="OrthoDB" id="2111475at2"/>
<dbReference type="HOGENOM" id="CLU_580912_0_0_9"/>
<evidence type="ECO:0000256" key="4">
    <source>
        <dbReference type="ARBA" id="ARBA00022452"/>
    </source>
</evidence>
<dbReference type="STRING" id="574087.Acear_1919"/>
<reference evidence="10 11" key="1">
    <citation type="journal article" date="2010" name="Stand. Genomic Sci.">
        <title>Complete genome sequence of Acetohalobium arabaticum type strain (Z-7288).</title>
        <authorList>
            <person name="Sikorski J."/>
            <person name="Lapidus A."/>
            <person name="Chertkov O."/>
            <person name="Lucas S."/>
            <person name="Copeland A."/>
            <person name="Glavina Del Rio T."/>
            <person name="Nolan M."/>
            <person name="Tice H."/>
            <person name="Cheng J.F."/>
            <person name="Han C."/>
            <person name="Brambilla E."/>
            <person name="Pitluck S."/>
            <person name="Liolios K."/>
            <person name="Ivanova N."/>
            <person name="Mavromatis K."/>
            <person name="Mikhailova N."/>
            <person name="Pati A."/>
            <person name="Bruce D."/>
            <person name="Detter C."/>
            <person name="Tapia R."/>
            <person name="Goodwin L."/>
            <person name="Chen A."/>
            <person name="Palaniappan K."/>
            <person name="Land M."/>
            <person name="Hauser L."/>
            <person name="Chang Y.J."/>
            <person name="Jeffries C.D."/>
            <person name="Rohde M."/>
            <person name="Goker M."/>
            <person name="Spring S."/>
            <person name="Woyke T."/>
            <person name="Bristow J."/>
            <person name="Eisen J.A."/>
            <person name="Markowitz V."/>
            <person name="Hugenholtz P."/>
            <person name="Kyrpides N.C."/>
            <person name="Klenk H.P."/>
        </authorList>
    </citation>
    <scope>NUCLEOTIDE SEQUENCE [LARGE SCALE GENOMIC DNA]</scope>
    <source>
        <strain evidence="11">ATCC 49924 / DSM 5501 / Z-7288</strain>
    </source>
</reference>
<name>D9QSF7_ACEAZ</name>
<keyword evidence="5" id="KW-0812">Transmembrane</keyword>
<evidence type="ECO:0000256" key="3">
    <source>
        <dbReference type="ARBA" id="ARBA00022448"/>
    </source>
</evidence>
<feature type="signal peptide" evidence="9">
    <location>
        <begin position="1"/>
        <end position="27"/>
    </location>
</feature>
<dbReference type="InterPro" id="IPR003423">
    <property type="entry name" value="OMP_efflux"/>
</dbReference>
<dbReference type="RefSeq" id="WP_013278865.1">
    <property type="nucleotide sequence ID" value="NC_014378.1"/>
</dbReference>
<dbReference type="EMBL" id="CP002105">
    <property type="protein sequence ID" value="ADL13420.1"/>
    <property type="molecule type" value="Genomic_DNA"/>
</dbReference>
<dbReference type="AlphaFoldDB" id="D9QSF7"/>
<evidence type="ECO:0000256" key="7">
    <source>
        <dbReference type="ARBA" id="ARBA00023237"/>
    </source>
</evidence>
<proteinExistence type="inferred from homology"/>
<keyword evidence="8" id="KW-0175">Coiled coil</keyword>
<dbReference type="SUPFAM" id="SSF56954">
    <property type="entry name" value="Outer membrane efflux proteins (OEP)"/>
    <property type="match status" value="1"/>
</dbReference>
<gene>
    <name evidence="10" type="ordered locus">Acear_1919</name>
</gene>
<evidence type="ECO:0000256" key="6">
    <source>
        <dbReference type="ARBA" id="ARBA00023136"/>
    </source>
</evidence>
<feature type="coiled-coil region" evidence="8">
    <location>
        <begin position="155"/>
        <end position="259"/>
    </location>
</feature>
<dbReference type="GO" id="GO:1990281">
    <property type="term" value="C:efflux pump complex"/>
    <property type="evidence" value="ECO:0007669"/>
    <property type="project" value="TreeGrafter"/>
</dbReference>
<dbReference type="InterPro" id="IPR051906">
    <property type="entry name" value="TolC-like"/>
</dbReference>
<dbReference type="eggNOG" id="COG1538">
    <property type="taxonomic scope" value="Bacteria"/>
</dbReference>
<keyword evidence="11" id="KW-1185">Reference proteome</keyword>
<dbReference type="GO" id="GO:0015288">
    <property type="term" value="F:porin activity"/>
    <property type="evidence" value="ECO:0007669"/>
    <property type="project" value="TreeGrafter"/>
</dbReference>
<protein>
    <submittedName>
        <fullName evidence="10">Outer membrane efflux protein</fullName>
    </submittedName>
</protein>
<dbReference type="GO" id="GO:0015562">
    <property type="term" value="F:efflux transmembrane transporter activity"/>
    <property type="evidence" value="ECO:0007669"/>
    <property type="project" value="InterPro"/>
</dbReference>
<evidence type="ECO:0000256" key="2">
    <source>
        <dbReference type="ARBA" id="ARBA00007613"/>
    </source>
</evidence>
<dbReference type="KEGG" id="aar:Acear_1919"/>
<evidence type="ECO:0000256" key="8">
    <source>
        <dbReference type="SAM" id="Coils"/>
    </source>
</evidence>
<keyword evidence="4" id="KW-1134">Transmembrane beta strand</keyword>
<dbReference type="Proteomes" id="UP000001661">
    <property type="component" value="Chromosome"/>
</dbReference>
<evidence type="ECO:0000313" key="11">
    <source>
        <dbReference type="Proteomes" id="UP000001661"/>
    </source>
</evidence>
<evidence type="ECO:0000256" key="9">
    <source>
        <dbReference type="SAM" id="SignalP"/>
    </source>
</evidence>
<keyword evidence="3" id="KW-0813">Transport</keyword>
<keyword evidence="6" id="KW-0472">Membrane</keyword>
<feature type="coiled-coil region" evidence="8">
    <location>
        <begin position="356"/>
        <end position="460"/>
    </location>
</feature>
<feature type="chain" id="PRO_5003127156" evidence="9">
    <location>
        <begin position="28"/>
        <end position="470"/>
    </location>
</feature>
<dbReference type="Gene3D" id="1.20.1600.10">
    <property type="entry name" value="Outer membrane efflux proteins (OEP)"/>
    <property type="match status" value="1"/>
</dbReference>
<dbReference type="PANTHER" id="PTHR30026">
    <property type="entry name" value="OUTER MEMBRANE PROTEIN TOLC"/>
    <property type="match status" value="1"/>
</dbReference>
<dbReference type="GO" id="GO:0009279">
    <property type="term" value="C:cell outer membrane"/>
    <property type="evidence" value="ECO:0007669"/>
    <property type="project" value="UniProtKB-SubCell"/>
</dbReference>
<organism evidence="10 11">
    <name type="scientific">Acetohalobium arabaticum (strain ATCC 49924 / DSM 5501 / Z-7288)</name>
    <dbReference type="NCBI Taxonomy" id="574087"/>
    <lineage>
        <taxon>Bacteria</taxon>
        <taxon>Bacillati</taxon>
        <taxon>Bacillota</taxon>
        <taxon>Clostridia</taxon>
        <taxon>Halanaerobiales</taxon>
        <taxon>Halobacteroidaceae</taxon>
        <taxon>Acetohalobium</taxon>
    </lineage>
</organism>
<comment type="similarity">
    <text evidence="2">Belongs to the outer membrane factor (OMF) (TC 1.B.17) family.</text>
</comment>
<comment type="subcellular location">
    <subcellularLocation>
        <location evidence="1">Cell outer membrane</location>
    </subcellularLocation>
</comment>
<evidence type="ECO:0000256" key="1">
    <source>
        <dbReference type="ARBA" id="ARBA00004442"/>
    </source>
</evidence>
<accession>D9QSF7</accession>
<sequence>MLYPRNKLLVLVISLFLVTASATTVLAKEITFKEAVKQGLKNNLELVKSRSNLHQLQRELKIIKAGSDWQVDADTEINNSGDNFLANGESEDELDELELTLTGSKTYWSGLVLETDLDYQQADLLEKAAQDSLEFDFSAVQDIYPQVPTAAEQDYIQQKLEIEKAETRLAEEQNNKVINWTADYLELLRLQKSYQLAQKNHQVAEQELAEAVAQQEIGEAGKIELLRAQAELKEREYNLKTAENDYQQARQALADELGLSDGDKLVLANKTNYLTELKEIAASFPIDLTNKTALINLAVDNSVELTAKKLDIRSAEHKLEWKKLEDKPEIDLKGSYDSAAEEWQAGVVVTYNLFDSGRQELEVENLREEAATFKREEEQLIKDIKLEVADLSSRIPAKQADLEGAEFSLAKAELEKAVAKKQLEQGLIDQLEFRAEALALQEAKINLQAAEDELLITKLELIEYVSQISL</sequence>
<keyword evidence="7" id="KW-0998">Cell outer membrane</keyword>
<dbReference type="Pfam" id="PF02321">
    <property type="entry name" value="OEP"/>
    <property type="match status" value="1"/>
</dbReference>
<evidence type="ECO:0000313" key="10">
    <source>
        <dbReference type="EMBL" id="ADL13420.1"/>
    </source>
</evidence>
<keyword evidence="9" id="KW-0732">Signal</keyword>
<dbReference type="PANTHER" id="PTHR30026:SF20">
    <property type="entry name" value="OUTER MEMBRANE PROTEIN TOLC"/>
    <property type="match status" value="1"/>
</dbReference>
<evidence type="ECO:0000256" key="5">
    <source>
        <dbReference type="ARBA" id="ARBA00022692"/>
    </source>
</evidence>